<dbReference type="NCBIfam" id="TIGR00097">
    <property type="entry name" value="HMP-P_kinase"/>
    <property type="match status" value="1"/>
</dbReference>
<keyword evidence="13" id="KW-0808">Transferase</keyword>
<dbReference type="PANTHER" id="PTHR20858:SF17">
    <property type="entry name" value="HYDROXYMETHYLPYRIMIDINE_PHOSPHOMETHYLPYRIMIDINE KINASE THI20-RELATED"/>
    <property type="match status" value="1"/>
</dbReference>
<proteinExistence type="inferred from homology"/>
<feature type="domain" description="Pyridoxamine kinase/Phosphomethylpyrimidine kinase" evidence="12">
    <location>
        <begin position="11"/>
        <end position="252"/>
    </location>
</feature>
<dbReference type="EMBL" id="JBBNPS010000038">
    <property type="protein sequence ID" value="MEQ3354349.1"/>
    <property type="molecule type" value="Genomic_DNA"/>
</dbReference>
<evidence type="ECO:0000256" key="1">
    <source>
        <dbReference type="ARBA" id="ARBA00000151"/>
    </source>
</evidence>
<comment type="catalytic activity">
    <reaction evidence="2">
        <text>4-amino-2-methyl-5-(phosphooxymethyl)pyrimidine + ATP = 4-amino-2-methyl-5-(diphosphooxymethyl)pyrimidine + ADP</text>
        <dbReference type="Rhea" id="RHEA:19893"/>
        <dbReference type="ChEBI" id="CHEBI:30616"/>
        <dbReference type="ChEBI" id="CHEBI:57841"/>
        <dbReference type="ChEBI" id="CHEBI:58354"/>
        <dbReference type="ChEBI" id="CHEBI:456216"/>
        <dbReference type="EC" id="2.7.4.7"/>
    </reaction>
</comment>
<dbReference type="InterPro" id="IPR004399">
    <property type="entry name" value="HMP/HMP-P_kinase_dom"/>
</dbReference>
<keyword evidence="8" id="KW-0784">Thiamine biosynthesis</keyword>
<dbReference type="Proteomes" id="UP001481872">
    <property type="component" value="Unassembled WGS sequence"/>
</dbReference>
<evidence type="ECO:0000256" key="2">
    <source>
        <dbReference type="ARBA" id="ARBA00000565"/>
    </source>
</evidence>
<comment type="similarity">
    <text evidence="4">Belongs to the ThiD family.</text>
</comment>
<dbReference type="Gene3D" id="3.40.1190.20">
    <property type="match status" value="1"/>
</dbReference>
<name>A0ABV1J815_9FIRM</name>
<comment type="catalytic activity">
    <reaction evidence="1">
        <text>4-amino-5-hydroxymethyl-2-methylpyrimidine + ATP = 4-amino-2-methyl-5-(phosphooxymethyl)pyrimidine + ADP + H(+)</text>
        <dbReference type="Rhea" id="RHEA:23096"/>
        <dbReference type="ChEBI" id="CHEBI:15378"/>
        <dbReference type="ChEBI" id="CHEBI:16892"/>
        <dbReference type="ChEBI" id="CHEBI:30616"/>
        <dbReference type="ChEBI" id="CHEBI:58354"/>
        <dbReference type="ChEBI" id="CHEBI:456216"/>
        <dbReference type="EC" id="2.7.1.49"/>
    </reaction>
</comment>
<dbReference type="CDD" id="cd01169">
    <property type="entry name" value="HMPP_kinase"/>
    <property type="match status" value="1"/>
</dbReference>
<keyword evidence="13" id="KW-0418">Kinase</keyword>
<dbReference type="InterPro" id="IPR013749">
    <property type="entry name" value="PM/HMP-P_kinase-1"/>
</dbReference>
<evidence type="ECO:0000256" key="4">
    <source>
        <dbReference type="ARBA" id="ARBA00009879"/>
    </source>
</evidence>
<evidence type="ECO:0000256" key="11">
    <source>
        <dbReference type="ARBA" id="ARBA00043176"/>
    </source>
</evidence>
<comment type="pathway">
    <text evidence="3">Cofactor biosynthesis; thiamine diphosphate biosynthesis; 4-amino-2-methyl-5-diphosphomethylpyrimidine from 5-amino-1-(5-phospho-D-ribosyl)imidazole: step 3/3.</text>
</comment>
<gene>
    <name evidence="13" type="primary">thiD</name>
    <name evidence="13" type="ORF">AAA081_08595</name>
</gene>
<keyword evidence="14" id="KW-1185">Reference proteome</keyword>
<evidence type="ECO:0000256" key="9">
    <source>
        <dbReference type="ARBA" id="ARBA00037917"/>
    </source>
</evidence>
<evidence type="ECO:0000256" key="6">
    <source>
        <dbReference type="ARBA" id="ARBA00012963"/>
    </source>
</evidence>
<dbReference type="PANTHER" id="PTHR20858">
    <property type="entry name" value="PHOSPHOMETHYLPYRIMIDINE KINASE"/>
    <property type="match status" value="1"/>
</dbReference>
<evidence type="ECO:0000256" key="10">
    <source>
        <dbReference type="ARBA" id="ARBA00042102"/>
    </source>
</evidence>
<evidence type="ECO:0000313" key="13">
    <source>
        <dbReference type="EMBL" id="MEQ3354349.1"/>
    </source>
</evidence>
<evidence type="ECO:0000256" key="3">
    <source>
        <dbReference type="ARBA" id="ARBA00004769"/>
    </source>
</evidence>
<comment type="caution">
    <text evidence="13">The sequence shown here is derived from an EMBL/GenBank/DDBJ whole genome shotgun (WGS) entry which is preliminary data.</text>
</comment>
<dbReference type="Pfam" id="PF08543">
    <property type="entry name" value="Phos_pyr_kin"/>
    <property type="match status" value="1"/>
</dbReference>
<evidence type="ECO:0000259" key="12">
    <source>
        <dbReference type="Pfam" id="PF08543"/>
    </source>
</evidence>
<dbReference type="GO" id="GO:0008902">
    <property type="term" value="F:hydroxymethylpyrimidine kinase activity"/>
    <property type="evidence" value="ECO:0007669"/>
    <property type="project" value="UniProtKB-EC"/>
</dbReference>
<evidence type="ECO:0000256" key="7">
    <source>
        <dbReference type="ARBA" id="ARBA00019161"/>
    </source>
</evidence>
<dbReference type="EC" id="2.7.4.7" evidence="6"/>
<accession>A0ABV1J815</accession>
<evidence type="ECO:0000256" key="5">
    <source>
        <dbReference type="ARBA" id="ARBA00012135"/>
    </source>
</evidence>
<dbReference type="InterPro" id="IPR029056">
    <property type="entry name" value="Ribokinase-like"/>
</dbReference>
<protein>
    <recommendedName>
        <fullName evidence="7">Hydroxymethylpyrimidine/phosphomethylpyrimidine kinase</fullName>
        <ecNumber evidence="5">2.7.1.49</ecNumber>
        <ecNumber evidence="6">2.7.4.7</ecNumber>
    </recommendedName>
    <alternativeName>
        <fullName evidence="10">Hydroxymethylpyrimidine kinase</fullName>
    </alternativeName>
    <alternativeName>
        <fullName evidence="11">Hydroxymethylpyrimidine phosphate kinase</fullName>
    </alternativeName>
</protein>
<evidence type="ECO:0000256" key="8">
    <source>
        <dbReference type="ARBA" id="ARBA00022977"/>
    </source>
</evidence>
<reference evidence="13 14" key="1">
    <citation type="submission" date="2024-04" db="EMBL/GenBank/DDBJ databases">
        <title>Human intestinal bacterial collection.</title>
        <authorList>
            <person name="Pauvert C."/>
            <person name="Hitch T.C.A."/>
            <person name="Clavel T."/>
        </authorList>
    </citation>
    <scope>NUCLEOTIDE SEQUENCE [LARGE SCALE GENOMIC DNA]</scope>
    <source>
        <strain evidence="13 14">CLA-SR-H026</strain>
    </source>
</reference>
<evidence type="ECO:0000313" key="14">
    <source>
        <dbReference type="Proteomes" id="UP001481872"/>
    </source>
</evidence>
<dbReference type="SUPFAM" id="SSF53613">
    <property type="entry name" value="Ribokinase-like"/>
    <property type="match status" value="1"/>
</dbReference>
<dbReference type="GO" id="GO:0008972">
    <property type="term" value="F:phosphomethylpyrimidine kinase activity"/>
    <property type="evidence" value="ECO:0007669"/>
    <property type="project" value="UniProtKB-EC"/>
</dbReference>
<sequence length="259" mass="26979">MKTMLTIAGSDSSGGAGIQADIKTATALGVFATSAITAITAQNTTGVQAIFDLDGDIVAEEIRSVLTDISPDAVKIGMVSSPEIIKIIGEALAGYKGPVVLDPVMVATSGSPLLRDEAMESLKTVLFPLATLLTPNIPEAELLTDMKIESAADQEKAAKALYDAYGASVLVKGGHGTGRAADVFYDGNIHIFEKPMLDNPNTHGTGCTLSSAIASYLALGLDEAKAVEEAKNYVYDAIADGLDLGRGRGPINHMVRRNK</sequence>
<dbReference type="EC" id="2.7.1.49" evidence="5"/>
<comment type="pathway">
    <text evidence="9">Cofactor biosynthesis; thiamine diphosphate biosynthesis; 4-amino-2-methyl-5-diphosphomethylpyrimidine from 5-amino-1-(5-phospho-D-ribosyl)imidazole: step 2/3.</text>
</comment>
<organism evidence="13 14">
    <name type="scientific">Aedoeadaptatus acetigenes</name>
    <dbReference type="NCBI Taxonomy" id="2981723"/>
    <lineage>
        <taxon>Bacteria</taxon>
        <taxon>Bacillati</taxon>
        <taxon>Bacillota</taxon>
        <taxon>Tissierellia</taxon>
        <taxon>Tissierellales</taxon>
        <taxon>Peptoniphilaceae</taxon>
        <taxon>Aedoeadaptatus</taxon>
    </lineage>
</organism>